<sequence>MTVVAGLLRATMAVAATSQRCLGEQSEGG</sequence>
<proteinExistence type="predicted"/>
<organism evidence="1 2">
    <name type="scientific">Thermothielavioides terrestris</name>
    <dbReference type="NCBI Taxonomy" id="2587410"/>
    <lineage>
        <taxon>Eukaryota</taxon>
        <taxon>Fungi</taxon>
        <taxon>Dikarya</taxon>
        <taxon>Ascomycota</taxon>
        <taxon>Pezizomycotina</taxon>
        <taxon>Sordariomycetes</taxon>
        <taxon>Sordariomycetidae</taxon>
        <taxon>Sordariales</taxon>
        <taxon>Chaetomiaceae</taxon>
        <taxon>Thermothielavioides</taxon>
    </lineage>
</organism>
<dbReference type="AlphaFoldDB" id="A0A446BFU8"/>
<evidence type="ECO:0000313" key="2">
    <source>
        <dbReference type="Proteomes" id="UP000289323"/>
    </source>
</evidence>
<name>A0A446BFU8_9PEZI</name>
<accession>A0A446BFU8</accession>
<evidence type="ECO:0000313" key="1">
    <source>
        <dbReference type="EMBL" id="SPQ21397.1"/>
    </source>
</evidence>
<protein>
    <submittedName>
        <fullName evidence="1">A803e2f6-0a79-467b-8339-8697833b4e96</fullName>
    </submittedName>
</protein>
<dbReference type="EMBL" id="OUUZ01000008">
    <property type="protein sequence ID" value="SPQ21397.1"/>
    <property type="molecule type" value="Genomic_DNA"/>
</dbReference>
<gene>
    <name evidence="1" type="ORF">TT172_LOCUS3816</name>
</gene>
<dbReference type="Proteomes" id="UP000289323">
    <property type="component" value="Unassembled WGS sequence"/>
</dbReference>
<reference evidence="1 2" key="1">
    <citation type="submission" date="2018-04" db="EMBL/GenBank/DDBJ databases">
        <authorList>
            <person name="Huttner S."/>
            <person name="Dainat J."/>
        </authorList>
    </citation>
    <scope>NUCLEOTIDE SEQUENCE [LARGE SCALE GENOMIC DNA]</scope>
</reference>